<sequence length="182" mass="20426">MEKLLDTGKVRAIGVCNFNIKKLEDLLSKTKVVPAVNQIEAHPYLQQRDLLEFCRAKGILVEAYSPLGNNQVNLPRTVDDPEVQALARDIGLDAGQMLYSWGVQRGTVVLPKSVTPSRIESNLKVKELPAEVFEKLNGLERHKRFNACYHWGADIFDEIGEEEAKKRGREAGPTNLQKFKGV</sequence>
<dbReference type="Proteomes" id="UP001586593">
    <property type="component" value="Unassembled WGS sequence"/>
</dbReference>
<dbReference type="Gene3D" id="3.20.20.100">
    <property type="entry name" value="NADP-dependent oxidoreductase domain"/>
    <property type="match status" value="1"/>
</dbReference>
<dbReference type="SUPFAM" id="SSF51430">
    <property type="entry name" value="NAD(P)-linked oxidoreductase"/>
    <property type="match status" value="1"/>
</dbReference>
<dbReference type="InterPro" id="IPR023210">
    <property type="entry name" value="NADP_OxRdtase_dom"/>
</dbReference>
<evidence type="ECO:0000313" key="4">
    <source>
        <dbReference type="Proteomes" id="UP001586593"/>
    </source>
</evidence>
<dbReference type="EMBL" id="JAZHXJ010000275">
    <property type="protein sequence ID" value="KAL1866119.1"/>
    <property type="molecule type" value="Genomic_DNA"/>
</dbReference>
<organism evidence="3 4">
    <name type="scientific">Phialemonium thermophilum</name>
    <dbReference type="NCBI Taxonomy" id="223376"/>
    <lineage>
        <taxon>Eukaryota</taxon>
        <taxon>Fungi</taxon>
        <taxon>Dikarya</taxon>
        <taxon>Ascomycota</taxon>
        <taxon>Pezizomycotina</taxon>
        <taxon>Sordariomycetes</taxon>
        <taxon>Sordariomycetidae</taxon>
        <taxon>Cephalothecales</taxon>
        <taxon>Cephalothecaceae</taxon>
        <taxon>Phialemonium</taxon>
    </lineage>
</organism>
<comment type="caution">
    <text evidence="3">The sequence shown here is derived from an EMBL/GenBank/DDBJ whole genome shotgun (WGS) entry which is preliminary data.</text>
</comment>
<evidence type="ECO:0000313" key="3">
    <source>
        <dbReference type="EMBL" id="KAL1866119.1"/>
    </source>
</evidence>
<evidence type="ECO:0000259" key="2">
    <source>
        <dbReference type="Pfam" id="PF00248"/>
    </source>
</evidence>
<reference evidence="3 4" key="1">
    <citation type="journal article" date="2024" name="Commun. Biol.">
        <title>Comparative genomic analysis of thermophilic fungi reveals convergent evolutionary adaptations and gene losses.</title>
        <authorList>
            <person name="Steindorff A.S."/>
            <person name="Aguilar-Pontes M.V."/>
            <person name="Robinson A.J."/>
            <person name="Andreopoulos B."/>
            <person name="LaButti K."/>
            <person name="Kuo A."/>
            <person name="Mondo S."/>
            <person name="Riley R."/>
            <person name="Otillar R."/>
            <person name="Haridas S."/>
            <person name="Lipzen A."/>
            <person name="Grimwood J."/>
            <person name="Schmutz J."/>
            <person name="Clum A."/>
            <person name="Reid I.D."/>
            <person name="Moisan M.C."/>
            <person name="Butler G."/>
            <person name="Nguyen T.T.M."/>
            <person name="Dewar K."/>
            <person name="Conant G."/>
            <person name="Drula E."/>
            <person name="Henrissat B."/>
            <person name="Hansel C."/>
            <person name="Singer S."/>
            <person name="Hutchinson M.I."/>
            <person name="de Vries R.P."/>
            <person name="Natvig D.O."/>
            <person name="Powell A.J."/>
            <person name="Tsang A."/>
            <person name="Grigoriev I.V."/>
        </authorList>
    </citation>
    <scope>NUCLEOTIDE SEQUENCE [LARGE SCALE GENOMIC DNA]</scope>
    <source>
        <strain evidence="3 4">ATCC 24622</strain>
    </source>
</reference>
<dbReference type="PRINTS" id="PR00069">
    <property type="entry name" value="ALDKETRDTASE"/>
</dbReference>
<accession>A0ABR3WRF7</accession>
<dbReference type="PROSITE" id="PS00062">
    <property type="entry name" value="ALDOKETO_REDUCTASE_2"/>
    <property type="match status" value="1"/>
</dbReference>
<gene>
    <name evidence="3" type="ORF">VTK73DRAFT_4886</name>
</gene>
<keyword evidence="1" id="KW-0560">Oxidoreductase</keyword>
<dbReference type="InterPro" id="IPR036812">
    <property type="entry name" value="NAD(P)_OxRdtase_dom_sf"/>
</dbReference>
<dbReference type="Pfam" id="PF00248">
    <property type="entry name" value="Aldo_ket_red"/>
    <property type="match status" value="1"/>
</dbReference>
<proteinExistence type="predicted"/>
<protein>
    <recommendedName>
        <fullName evidence="2">NADP-dependent oxidoreductase domain-containing protein</fullName>
    </recommendedName>
</protein>
<dbReference type="InterPro" id="IPR018170">
    <property type="entry name" value="Aldo/ket_reductase_CS"/>
</dbReference>
<evidence type="ECO:0000256" key="1">
    <source>
        <dbReference type="ARBA" id="ARBA00023002"/>
    </source>
</evidence>
<keyword evidence="4" id="KW-1185">Reference proteome</keyword>
<dbReference type="InterPro" id="IPR020471">
    <property type="entry name" value="AKR"/>
</dbReference>
<dbReference type="PROSITE" id="PS00063">
    <property type="entry name" value="ALDOKETO_REDUCTASE_3"/>
    <property type="match status" value="1"/>
</dbReference>
<dbReference type="PANTHER" id="PTHR11732">
    <property type="entry name" value="ALDO/KETO REDUCTASE"/>
    <property type="match status" value="1"/>
</dbReference>
<name>A0ABR3WRF7_9PEZI</name>
<feature type="domain" description="NADP-dependent oxidoreductase" evidence="2">
    <location>
        <begin position="1"/>
        <end position="139"/>
    </location>
</feature>